<keyword evidence="1" id="KW-0472">Membrane</keyword>
<keyword evidence="1" id="KW-0812">Transmembrane</keyword>
<feature type="transmembrane region" description="Helical" evidence="1">
    <location>
        <begin position="32"/>
        <end position="53"/>
    </location>
</feature>
<proteinExistence type="predicted"/>
<dbReference type="Proteomes" id="UP001193384">
    <property type="component" value="Unassembled WGS sequence"/>
</dbReference>
<dbReference type="EMBL" id="QQQW01000013">
    <property type="protein sequence ID" value="MXR43829.1"/>
    <property type="molecule type" value="Genomic_DNA"/>
</dbReference>
<dbReference type="GeneID" id="93248610"/>
<name>A0ABD6IE57_MESHY</name>
<gene>
    <name evidence="2" type="ORF">DR101_02630</name>
</gene>
<reference evidence="2 3" key="1">
    <citation type="submission" date="2018-07" db="EMBL/GenBank/DDBJ databases">
        <title>Genetic characterization of Mycoplasma hyopneumoniae, M. hyorhinis and M. flocculare isolates through whole genome sequencing analysis: comparative analysis of sequence types and putative genes involved in virulence.</title>
        <authorList>
            <person name="Fourour S."/>
            <person name="Lucas P."/>
            <person name="Touzain F."/>
            <person name="Tocqueville V."/>
            <person name="Kempf I."/>
            <person name="Marois-Crehan C."/>
        </authorList>
    </citation>
    <scope>NUCLEOTIDE SEQUENCE [LARGE SCALE GENOMIC DNA]</scope>
    <source>
        <strain evidence="2 3">MHR389</strain>
    </source>
</reference>
<evidence type="ECO:0000313" key="3">
    <source>
        <dbReference type="Proteomes" id="UP001193384"/>
    </source>
</evidence>
<sequence length="81" mass="9529">MVIIIGLAKTNWGSDTLKYHQILDASSFKPTLTFPGIIMLAIYNTINSLYLWVHKMLRKDIKELNQFVKFVKLYELCFEFL</sequence>
<evidence type="ECO:0000313" key="2">
    <source>
        <dbReference type="EMBL" id="MXR43829.1"/>
    </source>
</evidence>
<dbReference type="RefSeq" id="WP_014335616.1">
    <property type="nucleotide sequence ID" value="NZ_CP035041.1"/>
</dbReference>
<keyword evidence="1" id="KW-1133">Transmembrane helix</keyword>
<organism evidence="2 3">
    <name type="scientific">Mesomycoplasma hyorhinis</name>
    <name type="common">Mycoplasma hyorhinis</name>
    <dbReference type="NCBI Taxonomy" id="2100"/>
    <lineage>
        <taxon>Bacteria</taxon>
        <taxon>Bacillati</taxon>
        <taxon>Mycoplasmatota</taxon>
        <taxon>Mycoplasmoidales</taxon>
        <taxon>Metamycoplasmataceae</taxon>
        <taxon>Mesomycoplasma</taxon>
    </lineage>
</organism>
<accession>A0ABD6IE57</accession>
<protein>
    <submittedName>
        <fullName evidence="2">Uncharacterized protein</fullName>
    </submittedName>
</protein>
<evidence type="ECO:0000256" key="1">
    <source>
        <dbReference type="SAM" id="Phobius"/>
    </source>
</evidence>
<comment type="caution">
    <text evidence="2">The sequence shown here is derived from an EMBL/GenBank/DDBJ whole genome shotgun (WGS) entry which is preliminary data.</text>
</comment>
<dbReference type="AlphaFoldDB" id="A0ABD6IE57"/>